<accession>A0A1Q8EFG9</accession>
<comment type="subcellular location">
    <subcellularLocation>
        <location evidence="1">Membrane</location>
        <topology evidence="1">Multi-pass membrane protein</topology>
    </subcellularLocation>
</comment>
<dbReference type="InterPro" id="IPR007267">
    <property type="entry name" value="GtrA_DPMS_TM"/>
</dbReference>
<reference evidence="9 11" key="3">
    <citation type="submission" date="2018-06" db="EMBL/GenBank/DDBJ databases">
        <authorList>
            <consortium name="Pathogen Informatics"/>
            <person name="Doyle S."/>
        </authorList>
    </citation>
    <scope>NUCLEOTIDE SEQUENCE [LARGE SCALE GENOMIC DNA]</scope>
    <source>
        <strain evidence="9 11">NCTC12957</strain>
    </source>
</reference>
<dbReference type="RefSeq" id="WP_075098435.1">
    <property type="nucleotide sequence ID" value="NZ_MSJL01000004.1"/>
</dbReference>
<evidence type="ECO:0000256" key="4">
    <source>
        <dbReference type="ARBA" id="ARBA00022989"/>
    </source>
</evidence>
<gene>
    <name evidence="8" type="ORF">BU200_01310</name>
    <name evidence="9" type="ORF">NCTC12957_01915</name>
</gene>
<dbReference type="GO" id="GO:0000271">
    <property type="term" value="P:polysaccharide biosynthetic process"/>
    <property type="evidence" value="ECO:0007669"/>
    <property type="project" value="InterPro"/>
</dbReference>
<reference evidence="10" key="2">
    <citation type="submission" date="2016-12" db="EMBL/GenBank/DDBJ databases">
        <authorList>
            <person name="Gulvik C.A."/>
        </authorList>
    </citation>
    <scope>NUCLEOTIDE SEQUENCE [LARGE SCALE GENOMIC DNA]</scope>
    <source>
        <strain evidence="10">ATCC 51725</strain>
    </source>
</reference>
<evidence type="ECO:0000259" key="7">
    <source>
        <dbReference type="Pfam" id="PF04138"/>
    </source>
</evidence>
<sequence>MKNYIKAFFEHEILAYLFFGVAATLVYIITRTGLFFVIPHTLTVVFISNCLAILFAFITNDQIVFKQEWTDWQKRLLKFISARITTLALDLVLAYLLVDAFPQVIGQFVNQNPASINAIATLISQVLVIVLNYIFSKLFVFQNTKNKNP</sequence>
<keyword evidence="10" id="KW-1185">Reference proteome</keyword>
<evidence type="ECO:0000313" key="8">
    <source>
        <dbReference type="EMBL" id="OLF50528.1"/>
    </source>
</evidence>
<evidence type="ECO:0000256" key="5">
    <source>
        <dbReference type="ARBA" id="ARBA00023136"/>
    </source>
</evidence>
<evidence type="ECO:0000256" key="2">
    <source>
        <dbReference type="ARBA" id="ARBA00009399"/>
    </source>
</evidence>
<organism evidence="8 10">
    <name type="scientific">Streptococcus acidominimus</name>
    <dbReference type="NCBI Taxonomy" id="1326"/>
    <lineage>
        <taxon>Bacteria</taxon>
        <taxon>Bacillati</taxon>
        <taxon>Bacillota</taxon>
        <taxon>Bacilli</taxon>
        <taxon>Lactobacillales</taxon>
        <taxon>Streptococcaceae</taxon>
        <taxon>Streptococcus</taxon>
    </lineage>
</organism>
<comment type="similarity">
    <text evidence="2">Belongs to the GtrA family.</text>
</comment>
<dbReference type="EMBL" id="UHEN01000001">
    <property type="protein sequence ID" value="SUN08321.1"/>
    <property type="molecule type" value="Genomic_DNA"/>
</dbReference>
<evidence type="ECO:0000313" key="10">
    <source>
        <dbReference type="Proteomes" id="UP000186437"/>
    </source>
</evidence>
<evidence type="ECO:0000256" key="6">
    <source>
        <dbReference type="SAM" id="Phobius"/>
    </source>
</evidence>
<dbReference type="Pfam" id="PF04138">
    <property type="entry name" value="GtrA_DPMS_TM"/>
    <property type="match status" value="1"/>
</dbReference>
<dbReference type="AlphaFoldDB" id="A0A1Q8EFG9"/>
<dbReference type="EMBL" id="MSJL01000004">
    <property type="protein sequence ID" value="OLF50528.1"/>
    <property type="molecule type" value="Genomic_DNA"/>
</dbReference>
<keyword evidence="3 6" id="KW-0812">Transmembrane</keyword>
<evidence type="ECO:0000313" key="9">
    <source>
        <dbReference type="EMBL" id="SUN08321.1"/>
    </source>
</evidence>
<evidence type="ECO:0000256" key="3">
    <source>
        <dbReference type="ARBA" id="ARBA00022692"/>
    </source>
</evidence>
<protein>
    <submittedName>
        <fullName evidence="9">GtrA-like protein</fullName>
    </submittedName>
</protein>
<keyword evidence="4 6" id="KW-1133">Transmembrane helix</keyword>
<name>A0A1Q8EFG9_STRAI</name>
<reference evidence="8" key="1">
    <citation type="submission" date="2016-12" db="EMBL/GenBank/DDBJ databases">
        <authorList>
            <person name="Song W.-J."/>
            <person name="Kurnit D.M."/>
        </authorList>
    </citation>
    <scope>NUCLEOTIDE SEQUENCE [LARGE SCALE GENOMIC DNA]</scope>
    <source>
        <strain evidence="8">ATCC 51725</strain>
    </source>
</reference>
<dbReference type="Proteomes" id="UP000255213">
    <property type="component" value="Unassembled WGS sequence"/>
</dbReference>
<evidence type="ECO:0000313" key="11">
    <source>
        <dbReference type="Proteomes" id="UP000255213"/>
    </source>
</evidence>
<dbReference type="OrthoDB" id="361483at2"/>
<proteinExistence type="inferred from homology"/>
<feature type="transmembrane region" description="Helical" evidence="6">
    <location>
        <begin position="36"/>
        <end position="58"/>
    </location>
</feature>
<dbReference type="GO" id="GO:0005886">
    <property type="term" value="C:plasma membrane"/>
    <property type="evidence" value="ECO:0007669"/>
    <property type="project" value="TreeGrafter"/>
</dbReference>
<dbReference type="InterPro" id="IPR051401">
    <property type="entry name" value="GtrA_CellWall_Glycosyl"/>
</dbReference>
<feature type="transmembrane region" description="Helical" evidence="6">
    <location>
        <begin position="12"/>
        <end position="30"/>
    </location>
</feature>
<dbReference type="Proteomes" id="UP000186437">
    <property type="component" value="Unassembled WGS sequence"/>
</dbReference>
<dbReference type="PANTHER" id="PTHR38459:SF5">
    <property type="entry name" value="CELL WALL TEICHOIC ACID GLYCOSYLATION PROTEIN GTCA"/>
    <property type="match status" value="1"/>
</dbReference>
<feature type="transmembrane region" description="Helical" evidence="6">
    <location>
        <begin position="79"/>
        <end position="98"/>
    </location>
</feature>
<feature type="transmembrane region" description="Helical" evidence="6">
    <location>
        <begin position="118"/>
        <end position="140"/>
    </location>
</feature>
<evidence type="ECO:0000256" key="1">
    <source>
        <dbReference type="ARBA" id="ARBA00004141"/>
    </source>
</evidence>
<feature type="domain" description="GtrA/DPMS transmembrane" evidence="7">
    <location>
        <begin position="16"/>
        <end position="141"/>
    </location>
</feature>
<dbReference type="PANTHER" id="PTHR38459">
    <property type="entry name" value="PROPHAGE BACTOPRENOL-LINKED GLUCOSE TRANSLOCASE HOMOLOG"/>
    <property type="match status" value="1"/>
</dbReference>
<keyword evidence="5 6" id="KW-0472">Membrane</keyword>